<protein>
    <submittedName>
        <fullName evidence="2">Uncharacterized protein</fullName>
    </submittedName>
</protein>
<dbReference type="EMBL" id="CP111012">
    <property type="protein sequence ID" value="WAQ94334.1"/>
    <property type="molecule type" value="Genomic_DNA"/>
</dbReference>
<reference evidence="2" key="1">
    <citation type="submission" date="2022-11" db="EMBL/GenBank/DDBJ databases">
        <title>Centuries of genome instability and evolution in soft-shell clam transmissible cancer (bioRxiv).</title>
        <authorList>
            <person name="Hart S.F.M."/>
            <person name="Yonemitsu M.A."/>
            <person name="Giersch R.M."/>
            <person name="Beal B.F."/>
            <person name="Arriagada G."/>
            <person name="Davis B.W."/>
            <person name="Ostrander E.A."/>
            <person name="Goff S.P."/>
            <person name="Metzger M.J."/>
        </authorList>
    </citation>
    <scope>NUCLEOTIDE SEQUENCE</scope>
    <source>
        <strain evidence="2">MELC-2E11</strain>
        <tissue evidence="2">Siphon/mantle</tissue>
    </source>
</reference>
<feature type="compositionally biased region" description="Basic and acidic residues" evidence="1">
    <location>
        <begin position="410"/>
        <end position="422"/>
    </location>
</feature>
<feature type="compositionally biased region" description="Polar residues" evidence="1">
    <location>
        <begin position="506"/>
        <end position="515"/>
    </location>
</feature>
<evidence type="ECO:0000313" key="3">
    <source>
        <dbReference type="Proteomes" id="UP001164746"/>
    </source>
</evidence>
<feature type="compositionally biased region" description="Polar residues" evidence="1">
    <location>
        <begin position="424"/>
        <end position="435"/>
    </location>
</feature>
<feature type="compositionally biased region" description="Polar residues" evidence="1">
    <location>
        <begin position="376"/>
        <end position="385"/>
    </location>
</feature>
<evidence type="ECO:0000313" key="2">
    <source>
        <dbReference type="EMBL" id="WAQ94334.1"/>
    </source>
</evidence>
<keyword evidence="3" id="KW-1185">Reference proteome</keyword>
<feature type="region of interest" description="Disordered" evidence="1">
    <location>
        <begin position="315"/>
        <end position="592"/>
    </location>
</feature>
<name>A0ABY7D9K8_MYAAR</name>
<gene>
    <name evidence="2" type="ORF">MAR_006805</name>
</gene>
<proteinExistence type="predicted"/>
<organism evidence="2 3">
    <name type="scientific">Mya arenaria</name>
    <name type="common">Soft-shell clam</name>
    <dbReference type="NCBI Taxonomy" id="6604"/>
    <lineage>
        <taxon>Eukaryota</taxon>
        <taxon>Metazoa</taxon>
        <taxon>Spiralia</taxon>
        <taxon>Lophotrochozoa</taxon>
        <taxon>Mollusca</taxon>
        <taxon>Bivalvia</taxon>
        <taxon>Autobranchia</taxon>
        <taxon>Heteroconchia</taxon>
        <taxon>Euheterodonta</taxon>
        <taxon>Imparidentia</taxon>
        <taxon>Neoheterodontei</taxon>
        <taxon>Myida</taxon>
        <taxon>Myoidea</taxon>
        <taxon>Myidae</taxon>
        <taxon>Mya</taxon>
    </lineage>
</organism>
<sequence length="709" mass="79968">MYRQTPTALIAARENEALTHGQVLYGLVKPTKDMDQVESTAAMVNVIPKKRIYRMEKLEELDLFMVELMKRPLVLQPSAHIGRGLAVLGCSFYTTEEKWLLLVNQNHPKVESRIKMAVEAAKKKMIQGLPFVVEISFNKFLKRVYLDRLTKAVLNKKFTFIDFEGADLSQNNDVHLEVEDLLPSEVERRTVSDAQVEWSSPALRVIMPDELHDLMSGWQFENIDPLAAAENEEDEFDDEKLGAEHGGAVGGGYPGWSEVEETHLGAQPTKVIGRARRKADQNQPSKKYEVPVELYVPGSGGPQGSHRVERSPVPLRSPGYGAQQEGNASKYEDLKRGGNVNEHAYTNTRIVPPKSPRSPGVTMPHNGDSAYEEMNVSRQYNQQRSPHGASSPRMPGISHSPGPRTPVTPRIDDQYNMERGDRYSSPTTPVSPRQVTSDDRYMRNEDRYNTDYKRREGLYNTEQVDTTRPSRATYLTDDTDDGGFSNRNPHSPYTPKLHSPGYDANYNKTVETNRYANGGPIKAQYDPRDRYGENQNLGQKYPGQIRPQEIERLSPGSQPVPTPRGFHRQQGSGRSDTSASDSGFGENDTIETSKYKINKNGARPCVPSDLTKTPYYNRAFEQDSPDKDAEIESIMAKHRALAAQAENQVVRNGGSYERTDRYNDPKYTSELKKWRQNINDLEDSCGMPDVQMSRTRIQSGVEPMEESFI</sequence>
<feature type="compositionally biased region" description="Basic and acidic residues" evidence="1">
    <location>
        <begin position="436"/>
        <end position="457"/>
    </location>
</feature>
<feature type="compositionally biased region" description="Polar residues" evidence="1">
    <location>
        <begin position="460"/>
        <end position="470"/>
    </location>
</feature>
<accession>A0ABY7D9K8</accession>
<evidence type="ECO:0000256" key="1">
    <source>
        <dbReference type="SAM" id="MobiDB-lite"/>
    </source>
</evidence>
<dbReference type="Proteomes" id="UP001164746">
    <property type="component" value="Chromosome 1"/>
</dbReference>
<feature type="compositionally biased region" description="Polar residues" evidence="1">
    <location>
        <begin position="569"/>
        <end position="581"/>
    </location>
</feature>